<feature type="domain" description="C1q" evidence="5">
    <location>
        <begin position="327"/>
        <end position="462"/>
    </location>
</feature>
<comment type="caution">
    <text evidence="6">The sequence shown here is derived from an EMBL/GenBank/DDBJ whole genome shotgun (WGS) entry which is preliminary data.</text>
</comment>
<dbReference type="InterPro" id="IPR001073">
    <property type="entry name" value="C1q_dom"/>
</dbReference>
<feature type="coiled-coil region" evidence="4">
    <location>
        <begin position="37"/>
        <end position="71"/>
    </location>
</feature>
<dbReference type="InterPro" id="IPR008983">
    <property type="entry name" value="Tumour_necrosis_fac-like_dom"/>
</dbReference>
<dbReference type="AlphaFoldDB" id="A0AAW1EZX0"/>
<feature type="coiled-coil region" evidence="4">
    <location>
        <begin position="100"/>
        <end position="145"/>
    </location>
</feature>
<dbReference type="SMART" id="SM00110">
    <property type="entry name" value="C1Q"/>
    <property type="match status" value="1"/>
</dbReference>
<evidence type="ECO:0000256" key="4">
    <source>
        <dbReference type="SAM" id="Coils"/>
    </source>
</evidence>
<evidence type="ECO:0000259" key="5">
    <source>
        <dbReference type="PROSITE" id="PS50871"/>
    </source>
</evidence>
<organism evidence="6 7">
    <name type="scientific">Zoarces viviparus</name>
    <name type="common">Viviparous eelpout</name>
    <name type="synonym">Blennius viviparus</name>
    <dbReference type="NCBI Taxonomy" id="48416"/>
    <lineage>
        <taxon>Eukaryota</taxon>
        <taxon>Metazoa</taxon>
        <taxon>Chordata</taxon>
        <taxon>Craniata</taxon>
        <taxon>Vertebrata</taxon>
        <taxon>Euteleostomi</taxon>
        <taxon>Actinopterygii</taxon>
        <taxon>Neopterygii</taxon>
        <taxon>Teleostei</taxon>
        <taxon>Neoteleostei</taxon>
        <taxon>Acanthomorphata</taxon>
        <taxon>Eupercaria</taxon>
        <taxon>Perciformes</taxon>
        <taxon>Cottioidei</taxon>
        <taxon>Zoarcales</taxon>
        <taxon>Zoarcidae</taxon>
        <taxon>Zoarcinae</taxon>
        <taxon>Zoarces</taxon>
    </lineage>
</organism>
<dbReference type="PRINTS" id="PR00007">
    <property type="entry name" value="COMPLEMNTC1Q"/>
</dbReference>
<feature type="coiled-coil region" evidence="4">
    <location>
        <begin position="234"/>
        <end position="289"/>
    </location>
</feature>
<keyword evidence="4" id="KW-0175">Coiled coil</keyword>
<gene>
    <name evidence="6" type="ORF">VZT92_014390</name>
</gene>
<comment type="subcellular location">
    <subcellularLocation>
        <location evidence="1">Secreted</location>
    </subcellularLocation>
</comment>
<evidence type="ECO:0000256" key="2">
    <source>
        <dbReference type="ARBA" id="ARBA00022525"/>
    </source>
</evidence>
<evidence type="ECO:0000313" key="7">
    <source>
        <dbReference type="Proteomes" id="UP001488805"/>
    </source>
</evidence>
<evidence type="ECO:0000313" key="6">
    <source>
        <dbReference type="EMBL" id="KAK9527866.1"/>
    </source>
</evidence>
<sequence length="462" mass="50751">MLVEQNVELMYAKAELITQGIRVADIEADYTGMNSRLSATENNVTAVTEELQATKTEQQLQKTKLEEAERLISGQSAVMGALASRMATREGEAQNQNMVVNALREGLDNTMNRLSATENNVKAVTEELEATKTEQQLQKTKLEEAEILISGQSAVMGALASRMATREGEAQNQNLVVNALREGLDNTVTEELETTKTEQQLQKTKLEEAEILISGQSAVMGALASRMATREGEAQNQKMVVNALREELDNSMNRLSATENNVTAVTEELEATKTEQQLLKTKLEVAERLISGHAAELTALVSRMTTCEGKAQNMKKNWNALKEELDICAPKLAFSAGLTSSGHIGPFTTETPLIYGRVFTNIGGAYNLTTGIFTAPVKGVYYFRCTAFNNKKGEWMAVNLYHNSQIILHNSEIANGHTTIANAILLQLEQGSVVYMCLQKNCGLYDDSTTWNTFSGFLLFPL</sequence>
<dbReference type="PANTHER" id="PTHR22923:SF102">
    <property type="entry name" value="CEREBELLIN 13-RELATED"/>
    <property type="match status" value="1"/>
</dbReference>
<reference evidence="6 7" key="1">
    <citation type="journal article" date="2024" name="Genome Biol. Evol.">
        <title>Chromosome-level genome assembly of the viviparous eelpout Zoarces viviparus.</title>
        <authorList>
            <person name="Fuhrmann N."/>
            <person name="Brasseur M.V."/>
            <person name="Bakowski C.E."/>
            <person name="Podsiadlowski L."/>
            <person name="Prost S."/>
            <person name="Krehenwinkel H."/>
            <person name="Mayer C."/>
        </authorList>
    </citation>
    <scope>NUCLEOTIDE SEQUENCE [LARGE SCALE GENOMIC DNA]</scope>
    <source>
        <strain evidence="6">NO-MEL_2022_Ind0_liver</strain>
    </source>
</reference>
<keyword evidence="3" id="KW-0732">Signal</keyword>
<dbReference type="InterPro" id="IPR050822">
    <property type="entry name" value="Cerebellin_Synaptic_Org"/>
</dbReference>
<dbReference type="Pfam" id="PF00386">
    <property type="entry name" value="C1q"/>
    <property type="match status" value="1"/>
</dbReference>
<dbReference type="PROSITE" id="PS50871">
    <property type="entry name" value="C1Q"/>
    <property type="match status" value="1"/>
</dbReference>
<dbReference type="Gene3D" id="2.60.120.40">
    <property type="match status" value="1"/>
</dbReference>
<dbReference type="GO" id="GO:0005576">
    <property type="term" value="C:extracellular region"/>
    <property type="evidence" value="ECO:0007669"/>
    <property type="project" value="UniProtKB-SubCell"/>
</dbReference>
<name>A0AAW1EZX0_ZOAVI</name>
<accession>A0AAW1EZX0</accession>
<keyword evidence="2" id="KW-0964">Secreted</keyword>
<evidence type="ECO:0000256" key="3">
    <source>
        <dbReference type="ARBA" id="ARBA00022729"/>
    </source>
</evidence>
<protein>
    <recommendedName>
        <fullName evidence="5">C1q domain-containing protein</fullName>
    </recommendedName>
</protein>
<evidence type="ECO:0000256" key="1">
    <source>
        <dbReference type="ARBA" id="ARBA00004613"/>
    </source>
</evidence>
<keyword evidence="7" id="KW-1185">Reference proteome</keyword>
<dbReference type="SUPFAM" id="SSF49842">
    <property type="entry name" value="TNF-like"/>
    <property type="match status" value="1"/>
</dbReference>
<dbReference type="PANTHER" id="PTHR22923">
    <property type="entry name" value="CEREBELLIN-RELATED"/>
    <property type="match status" value="1"/>
</dbReference>
<dbReference type="EMBL" id="JBCEZU010000112">
    <property type="protein sequence ID" value="KAK9527866.1"/>
    <property type="molecule type" value="Genomic_DNA"/>
</dbReference>
<dbReference type="Proteomes" id="UP001488805">
    <property type="component" value="Unassembled WGS sequence"/>
</dbReference>
<proteinExistence type="predicted"/>